<evidence type="ECO:0000256" key="7">
    <source>
        <dbReference type="SAM" id="MobiDB-lite"/>
    </source>
</evidence>
<accession>A0A4R6W527</accession>
<dbReference type="InterPro" id="IPR025988">
    <property type="entry name" value="YWFCY_dom"/>
</dbReference>
<dbReference type="Pfam" id="PF14293">
    <property type="entry name" value="YWFCY"/>
    <property type="match status" value="1"/>
</dbReference>
<feature type="transmembrane region" description="Helical" evidence="8">
    <location>
        <begin position="45"/>
        <end position="63"/>
    </location>
</feature>
<dbReference type="EMBL" id="SNYV01000018">
    <property type="protein sequence ID" value="TDQ73844.1"/>
    <property type="molecule type" value="Genomic_DNA"/>
</dbReference>
<keyword evidence="11" id="KW-1185">Reference proteome</keyword>
<dbReference type="InterPro" id="IPR051539">
    <property type="entry name" value="T4SS-coupling_protein"/>
</dbReference>
<dbReference type="PANTHER" id="PTHR37937">
    <property type="entry name" value="CONJUGATIVE TRANSFER: DNA TRANSPORT"/>
    <property type="match status" value="1"/>
</dbReference>
<comment type="similarity">
    <text evidence="2">Belongs to the VirD4/TraG family.</text>
</comment>
<keyword evidence="5 8" id="KW-1133">Transmembrane helix</keyword>
<evidence type="ECO:0000256" key="2">
    <source>
        <dbReference type="ARBA" id="ARBA00008806"/>
    </source>
</evidence>
<reference evidence="10 11" key="1">
    <citation type="submission" date="2019-03" db="EMBL/GenBank/DDBJ databases">
        <title>Genomic Encyclopedia of Archaeal and Bacterial Type Strains, Phase II (KMG-II): from individual species to whole genera.</title>
        <authorList>
            <person name="Goeker M."/>
        </authorList>
    </citation>
    <scope>NUCLEOTIDE SEQUENCE [LARGE SCALE GENOMIC DNA]</scope>
    <source>
        <strain evidence="10 11">DSM 28353</strain>
    </source>
</reference>
<feature type="transmembrane region" description="Helical" evidence="8">
    <location>
        <begin position="120"/>
        <end position="138"/>
    </location>
</feature>
<evidence type="ECO:0000259" key="9">
    <source>
        <dbReference type="Pfam" id="PF14293"/>
    </source>
</evidence>
<evidence type="ECO:0000256" key="1">
    <source>
        <dbReference type="ARBA" id="ARBA00004651"/>
    </source>
</evidence>
<dbReference type="Gene3D" id="3.40.50.300">
    <property type="entry name" value="P-loop containing nucleotide triphosphate hydrolases"/>
    <property type="match status" value="2"/>
</dbReference>
<proteinExistence type="inferred from homology"/>
<feature type="domain" description="YWFCY" evidence="9">
    <location>
        <begin position="31"/>
        <end position="174"/>
    </location>
</feature>
<dbReference type="PANTHER" id="PTHR37937:SF1">
    <property type="entry name" value="CONJUGATIVE TRANSFER: DNA TRANSPORT"/>
    <property type="match status" value="1"/>
</dbReference>
<keyword evidence="4 8" id="KW-0812">Transmembrane</keyword>
<dbReference type="NCBIfam" id="NF041326">
    <property type="entry name" value="Bacteroid_MobC"/>
    <property type="match status" value="1"/>
</dbReference>
<organism evidence="10 11">
    <name type="scientific">Sphingobacterium yanglingense</name>
    <dbReference type="NCBI Taxonomy" id="1437280"/>
    <lineage>
        <taxon>Bacteria</taxon>
        <taxon>Pseudomonadati</taxon>
        <taxon>Bacteroidota</taxon>
        <taxon>Sphingobacteriia</taxon>
        <taxon>Sphingobacteriales</taxon>
        <taxon>Sphingobacteriaceae</taxon>
        <taxon>Sphingobacterium</taxon>
    </lineage>
</organism>
<evidence type="ECO:0000256" key="4">
    <source>
        <dbReference type="ARBA" id="ARBA00022692"/>
    </source>
</evidence>
<evidence type="ECO:0000313" key="11">
    <source>
        <dbReference type="Proteomes" id="UP000295292"/>
    </source>
</evidence>
<protein>
    <submittedName>
        <fullName evidence="10">Type IV secretory system conjugative DNA transfer VirD4/TraG family protein</fullName>
    </submittedName>
</protein>
<evidence type="ECO:0000256" key="3">
    <source>
        <dbReference type="ARBA" id="ARBA00022475"/>
    </source>
</evidence>
<evidence type="ECO:0000256" key="8">
    <source>
        <dbReference type="SAM" id="Phobius"/>
    </source>
</evidence>
<dbReference type="SUPFAM" id="SSF52540">
    <property type="entry name" value="P-loop containing nucleoside triphosphate hydrolases"/>
    <property type="match status" value="1"/>
</dbReference>
<keyword evidence="6 8" id="KW-0472">Membrane</keyword>
<gene>
    <name evidence="10" type="ORF">CLV99_4281</name>
</gene>
<evidence type="ECO:0000313" key="10">
    <source>
        <dbReference type="EMBL" id="TDQ73844.1"/>
    </source>
</evidence>
<comment type="caution">
    <text evidence="10">The sequence shown here is derived from an EMBL/GenBank/DDBJ whole genome shotgun (WGS) entry which is preliminary data.</text>
</comment>
<dbReference type="CDD" id="cd01127">
    <property type="entry name" value="TrwB_TraG_TraD_VirD4"/>
    <property type="match status" value="1"/>
</dbReference>
<feature type="region of interest" description="Disordered" evidence="7">
    <location>
        <begin position="1"/>
        <end position="26"/>
    </location>
</feature>
<dbReference type="InterPro" id="IPR027417">
    <property type="entry name" value="P-loop_NTPase"/>
</dbReference>
<dbReference type="Pfam" id="PF02534">
    <property type="entry name" value="T4SS-DNA_transf"/>
    <property type="match status" value="1"/>
</dbReference>
<keyword evidence="3" id="KW-1003">Cell membrane</keyword>
<feature type="transmembrane region" description="Helical" evidence="8">
    <location>
        <begin position="144"/>
        <end position="163"/>
    </location>
</feature>
<dbReference type="AlphaFoldDB" id="A0A4R6W527"/>
<dbReference type="InterPro" id="IPR003688">
    <property type="entry name" value="TraG/VirD4"/>
</dbReference>
<dbReference type="Proteomes" id="UP000295292">
    <property type="component" value="Unassembled WGS sequence"/>
</dbReference>
<sequence>MWSGHFRGRKRRKKGSVRIKKGDNDMADTGENQQALRKIIDMTRWIAIAILLLHFYYFNYIFFRELGWISKFSNQILMNIEATGLFKSFHRSKLITLVLLSISLMGSRGKKSEKMTVKNACIYIGSGLLLYFISYFVWSSTMGISSLVLLYVTITSIGFILYLTGVTYLSRVINDHLADDIFNEENETFPQEERLLVNEFSFNLSAQYQLKNKKRKSFINVTSPQRGVLVVGTPGAGKSFFVIRHIIAQHIAKGFTVFCYDFKYPDLSIIVYNHFLKNKDKYPKNTKCYFIDFDNLSHSNRCNPLDPTNMLDITDAAESARTILLGLNKQFITKQGDFFVESPINFLTALIWFLRKYQDGQYCTLPHVLELMQVEYEKLFSVLRTEPEIEVFINPFVNAFLNGAVEQLEGQIASAKIVLSRLSSPQLYYVLSGNDFTLDINNKQEPKLLCIGNNPLKVQTYGAVLSLYANRLIKLVNQKGNLKSSLIFDEFPTIYLSGVDNLIATARSNKVCTTLGIQDLSQLRKDYGKEQADVIVGIVGNIISGQVTGDTAKLISDRIGRIMQDRQSLSINRNDTSISKSKQLEAAVPASKIAALSSGEFVGMVADTPDQKIALKAFHAEIINDYNAIAEEEKNYKPLPLIRQVTTDMVQRNYVEIKKDIEELINFELHRIMNNPELEHMMITKE</sequence>
<dbReference type="GO" id="GO:0005886">
    <property type="term" value="C:plasma membrane"/>
    <property type="evidence" value="ECO:0007669"/>
    <property type="project" value="UniProtKB-SubCell"/>
</dbReference>
<name>A0A4R6W527_9SPHI</name>
<evidence type="ECO:0000256" key="5">
    <source>
        <dbReference type="ARBA" id="ARBA00022989"/>
    </source>
</evidence>
<evidence type="ECO:0000256" key="6">
    <source>
        <dbReference type="ARBA" id="ARBA00023136"/>
    </source>
</evidence>
<comment type="subcellular location">
    <subcellularLocation>
        <location evidence="1">Cell membrane</location>
        <topology evidence="1">Multi-pass membrane protein</topology>
    </subcellularLocation>
</comment>
<feature type="compositionally biased region" description="Basic residues" evidence="7">
    <location>
        <begin position="1"/>
        <end position="19"/>
    </location>
</feature>